<feature type="region of interest" description="Disordered" evidence="1">
    <location>
        <begin position="66"/>
        <end position="88"/>
    </location>
</feature>
<name>A0AAW9RG26_9GAMM</name>
<keyword evidence="2" id="KW-0732">Signal</keyword>
<gene>
    <name evidence="3" type="ORF">V3330_09025</name>
</gene>
<dbReference type="Gene3D" id="2.40.160.10">
    <property type="entry name" value="Porin"/>
    <property type="match status" value="1"/>
</dbReference>
<protein>
    <recommendedName>
        <fullName evidence="5">Zinc-regulated TonB-dependent outer membrane receptor</fullName>
    </recommendedName>
</protein>
<evidence type="ECO:0000256" key="1">
    <source>
        <dbReference type="SAM" id="MobiDB-lite"/>
    </source>
</evidence>
<evidence type="ECO:0008006" key="5">
    <source>
        <dbReference type="Google" id="ProtNLM"/>
    </source>
</evidence>
<evidence type="ECO:0000313" key="3">
    <source>
        <dbReference type="EMBL" id="MEJ8567765.1"/>
    </source>
</evidence>
<evidence type="ECO:0000313" key="4">
    <source>
        <dbReference type="Proteomes" id="UP001359886"/>
    </source>
</evidence>
<accession>A0AAW9RG26</accession>
<reference evidence="3 4" key="1">
    <citation type="submission" date="2024-02" db="EMBL/GenBank/DDBJ databases">
        <title>A novel Wenzhouxiangellaceae bacterium, isolated from coastal sediments.</title>
        <authorList>
            <person name="Du Z.-J."/>
            <person name="Ye Y.-Q."/>
            <person name="Zhang X.-Y."/>
        </authorList>
    </citation>
    <scope>NUCLEOTIDE SEQUENCE [LARGE SCALE GENOMIC DNA]</scope>
    <source>
        <strain evidence="3 4">CH-27</strain>
    </source>
</reference>
<proteinExistence type="predicted"/>
<keyword evidence="4" id="KW-1185">Reference proteome</keyword>
<dbReference type="SUPFAM" id="SSF56935">
    <property type="entry name" value="Porins"/>
    <property type="match status" value="1"/>
</dbReference>
<comment type="caution">
    <text evidence="3">The sequence shown here is derived from an EMBL/GenBank/DDBJ whole genome shotgun (WGS) entry which is preliminary data.</text>
</comment>
<dbReference type="AlphaFoldDB" id="A0AAW9RG26"/>
<dbReference type="EMBL" id="JAZHOG010000005">
    <property type="protein sequence ID" value="MEJ8567765.1"/>
    <property type="molecule type" value="Genomic_DNA"/>
</dbReference>
<sequence length="468" mass="51795">MKCLLQSVLLACVAMTGTSTFAAEPQPNDVQVLREELNELRNEYETRIADLERRLNVAEQSAREANNAAELAQNEAREAKEEAASSALSAPASRASGVSVAPDNSFNPAIGVIFQGQAWAYGEDPESYAVPGFPLGGEAGPVPEGFSLAETELNISANVDDKFTAWLTLPVVYEDGEAAVEIEEAWVETLALPAGLSLRLGRSYSNIGYLNNQHSHSWDFTDQPLPYQAFLGGQYLDDGLQLRWLAPTPVYLELSGELVRGDRYPAGGAVNSGVGAYTLSARSGGDVGISHSWLAGFSWLHAEAEGRESGDEDDPLGFDGETDLYIASFVWKWAPYGNWRERNFKLQAEYLWRDEDGDYALPDGFAAPWRVSQRGWYVQAVFQPFPQWRFGARIDQLETDLPSAHWVDTPLFPGSGDPKRYSMMVDWSNSEFSRLRFQYNRDESAAYDDDQFGLQYIHSIGAHGAHTF</sequence>
<dbReference type="InterPro" id="IPR023614">
    <property type="entry name" value="Porin_dom_sf"/>
</dbReference>
<feature type="chain" id="PRO_5043690301" description="Zinc-regulated TonB-dependent outer membrane receptor" evidence="2">
    <location>
        <begin position="23"/>
        <end position="468"/>
    </location>
</feature>
<dbReference type="Proteomes" id="UP001359886">
    <property type="component" value="Unassembled WGS sequence"/>
</dbReference>
<organism evidence="3 4">
    <name type="scientific">Elongatibacter sediminis</name>
    <dbReference type="NCBI Taxonomy" id="3119006"/>
    <lineage>
        <taxon>Bacteria</taxon>
        <taxon>Pseudomonadati</taxon>
        <taxon>Pseudomonadota</taxon>
        <taxon>Gammaproteobacteria</taxon>
        <taxon>Chromatiales</taxon>
        <taxon>Wenzhouxiangellaceae</taxon>
        <taxon>Elongatibacter</taxon>
    </lineage>
</organism>
<dbReference type="RefSeq" id="WP_354695089.1">
    <property type="nucleotide sequence ID" value="NZ_JAZHOG010000005.1"/>
</dbReference>
<evidence type="ECO:0000256" key="2">
    <source>
        <dbReference type="SAM" id="SignalP"/>
    </source>
</evidence>
<feature type="signal peptide" evidence="2">
    <location>
        <begin position="1"/>
        <end position="22"/>
    </location>
</feature>